<dbReference type="Proteomes" id="UP000593564">
    <property type="component" value="Unassembled WGS sequence"/>
</dbReference>
<feature type="compositionally biased region" description="Acidic residues" evidence="1">
    <location>
        <begin position="237"/>
        <end position="251"/>
    </location>
</feature>
<accession>A0A7J7FVN4</accession>
<feature type="compositionally biased region" description="Polar residues" evidence="1">
    <location>
        <begin position="223"/>
        <end position="236"/>
    </location>
</feature>
<proteinExistence type="predicted"/>
<keyword evidence="3" id="KW-1185">Reference proteome</keyword>
<comment type="caution">
    <text evidence="2">The sequence shown here is derived from an EMBL/GenBank/DDBJ whole genome shotgun (WGS) entry which is preliminary data.</text>
</comment>
<evidence type="ECO:0000313" key="2">
    <source>
        <dbReference type="EMBL" id="KAF5931004.1"/>
    </source>
</evidence>
<feature type="region of interest" description="Disordered" evidence="1">
    <location>
        <begin position="196"/>
        <end position="267"/>
    </location>
</feature>
<feature type="compositionally biased region" description="Acidic residues" evidence="1">
    <location>
        <begin position="204"/>
        <end position="214"/>
    </location>
</feature>
<organism evidence="2 3">
    <name type="scientific">Camellia sinensis</name>
    <name type="common">Tea plant</name>
    <name type="synonym">Thea sinensis</name>
    <dbReference type="NCBI Taxonomy" id="4442"/>
    <lineage>
        <taxon>Eukaryota</taxon>
        <taxon>Viridiplantae</taxon>
        <taxon>Streptophyta</taxon>
        <taxon>Embryophyta</taxon>
        <taxon>Tracheophyta</taxon>
        <taxon>Spermatophyta</taxon>
        <taxon>Magnoliopsida</taxon>
        <taxon>eudicotyledons</taxon>
        <taxon>Gunneridae</taxon>
        <taxon>Pentapetalae</taxon>
        <taxon>asterids</taxon>
        <taxon>Ericales</taxon>
        <taxon>Theaceae</taxon>
        <taxon>Camellia</taxon>
    </lineage>
</organism>
<dbReference type="EMBL" id="JACBKZ010000015">
    <property type="protein sequence ID" value="KAF5931004.1"/>
    <property type="molecule type" value="Genomic_DNA"/>
</dbReference>
<dbReference type="AlphaFoldDB" id="A0A7J7FVN4"/>
<protein>
    <submittedName>
        <fullName evidence="2">Uncharacterized protein</fullName>
    </submittedName>
</protein>
<evidence type="ECO:0000256" key="1">
    <source>
        <dbReference type="SAM" id="MobiDB-lite"/>
    </source>
</evidence>
<gene>
    <name evidence="2" type="ORF">HYC85_031877</name>
</gene>
<evidence type="ECO:0000313" key="3">
    <source>
        <dbReference type="Proteomes" id="UP000593564"/>
    </source>
</evidence>
<reference evidence="3" key="1">
    <citation type="journal article" date="2020" name="Nat. Commun.">
        <title>Genome assembly of wild tea tree DASZ reveals pedigree and selection history of tea varieties.</title>
        <authorList>
            <person name="Zhang W."/>
            <person name="Zhang Y."/>
            <person name="Qiu H."/>
            <person name="Guo Y."/>
            <person name="Wan H."/>
            <person name="Zhang X."/>
            <person name="Scossa F."/>
            <person name="Alseekh S."/>
            <person name="Zhang Q."/>
            <person name="Wang P."/>
            <person name="Xu L."/>
            <person name="Schmidt M.H."/>
            <person name="Jia X."/>
            <person name="Li D."/>
            <person name="Zhu A."/>
            <person name="Guo F."/>
            <person name="Chen W."/>
            <person name="Ni D."/>
            <person name="Usadel B."/>
            <person name="Fernie A.R."/>
            <person name="Wen W."/>
        </authorList>
    </citation>
    <scope>NUCLEOTIDE SEQUENCE [LARGE SCALE GENOMIC DNA]</scope>
    <source>
        <strain evidence="3">cv. G240</strain>
    </source>
</reference>
<name>A0A7J7FVN4_CAMSI</name>
<reference evidence="2 3" key="2">
    <citation type="submission" date="2020-07" db="EMBL/GenBank/DDBJ databases">
        <title>Genome assembly of wild tea tree DASZ reveals pedigree and selection history of tea varieties.</title>
        <authorList>
            <person name="Zhang W."/>
        </authorList>
    </citation>
    <scope>NUCLEOTIDE SEQUENCE [LARGE SCALE GENOMIC DNA]</scope>
    <source>
        <strain evidence="3">cv. G240</strain>
        <tissue evidence="2">Leaf</tissue>
    </source>
</reference>
<sequence length="267" mass="30933">MNAFEYLYLNLRVSTSVLCLKSKCFKRRKLGCKGHLSIATEFYKNLATGLKDIVWKSGDETKEEANDVYKEDDCRTDYLPFQFDNLMSHRVHVVREDMLQCQLIQHHLPVTLLKLMLSYYGGRIYDKNLKRCKNIVAFFKPNSGDYTPFYKVHPSILHRTWQSSLPLLGEWQNMQEANNTYSQPFSMDVMPSEFPYLANLDDSNTSDDDDDDDSENTKEQPPNKESQSQSQSSPNFDSDDNLEEPPSEEPETCPGNLEDIIKKKIKN</sequence>